<accession>A0A822YT15</accession>
<evidence type="ECO:0000256" key="4">
    <source>
        <dbReference type="ARBA" id="ARBA00023180"/>
    </source>
</evidence>
<dbReference type="PANTHER" id="PTHR33044">
    <property type="entry name" value="BIFUNCTIONAL INHIBITOR/LIPID-TRANSFER PROTEIN/SEED STORAGE 2S ALBUMIN SUPERFAMILY PROTEIN-RELATED"/>
    <property type="match status" value="1"/>
</dbReference>
<dbReference type="CDD" id="cd00010">
    <property type="entry name" value="AAI_LTSS"/>
    <property type="match status" value="1"/>
</dbReference>
<dbReference type="EMBL" id="DUZY01000004">
    <property type="protein sequence ID" value="DAD34235.1"/>
    <property type="molecule type" value="Genomic_DNA"/>
</dbReference>
<feature type="chain" id="PRO_5032427700" description="Bifunctional inhibitor/plant lipid transfer protein/seed storage helical domain-containing protein" evidence="6">
    <location>
        <begin position="23"/>
        <end position="198"/>
    </location>
</feature>
<gene>
    <name evidence="8" type="ORF">HUJ06_004875</name>
</gene>
<keyword evidence="5" id="KW-1133">Transmembrane helix</keyword>
<organism evidence="8 9">
    <name type="scientific">Nelumbo nucifera</name>
    <name type="common">Sacred lotus</name>
    <dbReference type="NCBI Taxonomy" id="4432"/>
    <lineage>
        <taxon>Eukaryota</taxon>
        <taxon>Viridiplantae</taxon>
        <taxon>Streptophyta</taxon>
        <taxon>Embryophyta</taxon>
        <taxon>Tracheophyta</taxon>
        <taxon>Spermatophyta</taxon>
        <taxon>Magnoliopsida</taxon>
        <taxon>Proteales</taxon>
        <taxon>Nelumbonaceae</taxon>
        <taxon>Nelumbo</taxon>
    </lineage>
</organism>
<dbReference type="InterPro" id="IPR036312">
    <property type="entry name" value="Bifun_inhib/LTP/seed_sf"/>
</dbReference>
<keyword evidence="2 6" id="KW-0732">Signal</keyword>
<feature type="signal peptide" evidence="6">
    <location>
        <begin position="1"/>
        <end position="22"/>
    </location>
</feature>
<keyword evidence="5" id="KW-0472">Membrane</keyword>
<comment type="similarity">
    <text evidence="1">Belongs to the plant LTP family.</text>
</comment>
<name>A0A822YT15_NELNU</name>
<sequence>MEMVMRSEFVLFCLLLAPYLFASSIFSAADSASDALAQQCANELLTKLSPCLDYSTGKAELPTKECCTSVTSMRDQHPVCLCFLIQQTHNGRPEVKQLGLKEDRLLKISGTCKLTNASISECPRKSLSLFSFSFLFSLMILQFLFFCLLLLFVESIYHSHSDYFCRTLTVLSISYPGSSRSTKLINLNCFNEYSVSPL</sequence>
<proteinExistence type="inferred from homology"/>
<evidence type="ECO:0000256" key="5">
    <source>
        <dbReference type="SAM" id="Phobius"/>
    </source>
</evidence>
<feature type="transmembrane region" description="Helical" evidence="5">
    <location>
        <begin position="129"/>
        <end position="153"/>
    </location>
</feature>
<evidence type="ECO:0000256" key="6">
    <source>
        <dbReference type="SAM" id="SignalP"/>
    </source>
</evidence>
<dbReference type="AlphaFoldDB" id="A0A822YT15"/>
<evidence type="ECO:0000259" key="7">
    <source>
        <dbReference type="Pfam" id="PF14368"/>
    </source>
</evidence>
<keyword evidence="3" id="KW-1015">Disulfide bond</keyword>
<dbReference type="InterPro" id="IPR016140">
    <property type="entry name" value="Bifunc_inhib/LTP/seed_store"/>
</dbReference>
<dbReference type="SUPFAM" id="SSF47699">
    <property type="entry name" value="Bifunctional inhibitor/lipid-transfer protein/seed storage 2S albumin"/>
    <property type="match status" value="1"/>
</dbReference>
<dbReference type="InterPro" id="IPR043325">
    <property type="entry name" value="LTSS"/>
</dbReference>
<dbReference type="Pfam" id="PF14368">
    <property type="entry name" value="LTP_2"/>
    <property type="match status" value="1"/>
</dbReference>
<dbReference type="Proteomes" id="UP000607653">
    <property type="component" value="Unassembled WGS sequence"/>
</dbReference>
<keyword evidence="5" id="KW-0812">Transmembrane</keyword>
<keyword evidence="4" id="KW-0325">Glycoprotein</keyword>
<evidence type="ECO:0000256" key="1">
    <source>
        <dbReference type="ARBA" id="ARBA00009748"/>
    </source>
</evidence>
<evidence type="ECO:0000313" key="9">
    <source>
        <dbReference type="Proteomes" id="UP000607653"/>
    </source>
</evidence>
<evidence type="ECO:0000313" key="8">
    <source>
        <dbReference type="EMBL" id="DAD34235.1"/>
    </source>
</evidence>
<evidence type="ECO:0000256" key="3">
    <source>
        <dbReference type="ARBA" id="ARBA00023157"/>
    </source>
</evidence>
<reference evidence="8 9" key="1">
    <citation type="journal article" date="2020" name="Mol. Biol. Evol.">
        <title>Distinct Expression and Methylation Patterns for Genes with Different Fates following a Single Whole-Genome Duplication in Flowering Plants.</title>
        <authorList>
            <person name="Shi T."/>
            <person name="Rahmani R.S."/>
            <person name="Gugger P.F."/>
            <person name="Wang M."/>
            <person name="Li H."/>
            <person name="Zhang Y."/>
            <person name="Li Z."/>
            <person name="Wang Q."/>
            <person name="Van de Peer Y."/>
            <person name="Marchal K."/>
            <person name="Chen J."/>
        </authorList>
    </citation>
    <scope>NUCLEOTIDE SEQUENCE [LARGE SCALE GENOMIC DNA]</scope>
    <source>
        <tissue evidence="8">Leaf</tissue>
    </source>
</reference>
<feature type="domain" description="Bifunctional inhibitor/plant lipid transfer protein/seed storage helical" evidence="7">
    <location>
        <begin position="27"/>
        <end position="122"/>
    </location>
</feature>
<evidence type="ECO:0000256" key="2">
    <source>
        <dbReference type="ARBA" id="ARBA00022729"/>
    </source>
</evidence>
<comment type="caution">
    <text evidence="8">The sequence shown here is derived from an EMBL/GenBank/DDBJ whole genome shotgun (WGS) entry which is preliminary data.</text>
</comment>
<keyword evidence="9" id="KW-1185">Reference proteome</keyword>
<protein>
    <recommendedName>
        <fullName evidence="7">Bifunctional inhibitor/plant lipid transfer protein/seed storage helical domain-containing protein</fullName>
    </recommendedName>
</protein>
<dbReference type="Gene3D" id="1.10.110.10">
    <property type="entry name" value="Plant lipid-transfer and hydrophobic proteins"/>
    <property type="match status" value="1"/>
</dbReference>